<keyword evidence="5" id="KW-1185">Reference proteome</keyword>
<sequence>MTSKARMTIRFDPPNKTSPLRPAEQPRERDSAASTGQLSPPKPESSDPAAFTTWDSPYQDDIRALEEIIRTTDANKPIPFSKGADASLRSDRLPFDSGKRELSVGELISAQGTENSRTVESEAERGSNGWYEAIETKNYRENGTGPSWGRVLLSVGGAVATGILFGYIVLGLFTGESLFPGKTDPSVQLPEAGQAGKAASPTAAPAAGRQTPVDENASGSEEALPSGGNVPASALQELPAERYYLLQYGVFQGADSMKVAVGQLQDQGYASATDTEGGYRVYAAAASSKDEAERLAAAMPDIEVYIKPLDNERLKVAPDLLSSQGAELLRAGDALIGELVRISEAGLQESAPGRITEKQWTQFTKTRQQWEAAAAFADKAGEPIADQVAVVVEALNSATASLTDFNDRPSSQSLREVQSQAMKALLAQHHIRQALQG</sequence>
<comment type="caution">
    <text evidence="4">The sequence shown here is derived from an EMBL/GenBank/DDBJ whole genome shotgun (WGS) entry which is preliminary data.</text>
</comment>
<proteinExistence type="predicted"/>
<feature type="compositionally biased region" description="Low complexity" evidence="1">
    <location>
        <begin position="192"/>
        <end position="208"/>
    </location>
</feature>
<protein>
    <submittedName>
        <fullName evidence="4">SPOR domain-containing protein</fullName>
    </submittedName>
</protein>
<dbReference type="Proteomes" id="UP001595755">
    <property type="component" value="Unassembled WGS sequence"/>
</dbReference>
<keyword evidence="2" id="KW-0472">Membrane</keyword>
<feature type="region of interest" description="Disordered" evidence="1">
    <location>
        <begin position="184"/>
        <end position="232"/>
    </location>
</feature>
<reference evidence="5" key="1">
    <citation type="journal article" date="2019" name="Int. J. Syst. Evol. Microbiol.">
        <title>The Global Catalogue of Microorganisms (GCM) 10K type strain sequencing project: providing services to taxonomists for standard genome sequencing and annotation.</title>
        <authorList>
            <consortium name="The Broad Institute Genomics Platform"/>
            <consortium name="The Broad Institute Genome Sequencing Center for Infectious Disease"/>
            <person name="Wu L."/>
            <person name="Ma J."/>
        </authorList>
    </citation>
    <scope>NUCLEOTIDE SEQUENCE [LARGE SCALE GENOMIC DNA]</scope>
    <source>
        <strain evidence="5">CGMCC 4.1641</strain>
    </source>
</reference>
<dbReference type="InterPro" id="IPR007730">
    <property type="entry name" value="SPOR-like_dom"/>
</dbReference>
<dbReference type="InterPro" id="IPR036680">
    <property type="entry name" value="SPOR-like_sf"/>
</dbReference>
<evidence type="ECO:0000313" key="4">
    <source>
        <dbReference type="EMBL" id="MFC4306149.1"/>
    </source>
</evidence>
<dbReference type="RefSeq" id="WP_204601776.1">
    <property type="nucleotide sequence ID" value="NZ_JBHSED010000058.1"/>
</dbReference>
<dbReference type="Pfam" id="PF05036">
    <property type="entry name" value="SPOR"/>
    <property type="match status" value="1"/>
</dbReference>
<organism evidence="4 5">
    <name type="scientific">Cohnella boryungensis</name>
    <dbReference type="NCBI Taxonomy" id="768479"/>
    <lineage>
        <taxon>Bacteria</taxon>
        <taxon>Bacillati</taxon>
        <taxon>Bacillota</taxon>
        <taxon>Bacilli</taxon>
        <taxon>Bacillales</taxon>
        <taxon>Paenibacillaceae</taxon>
        <taxon>Cohnella</taxon>
    </lineage>
</organism>
<evidence type="ECO:0000313" key="5">
    <source>
        <dbReference type="Proteomes" id="UP001595755"/>
    </source>
</evidence>
<keyword evidence="2" id="KW-1133">Transmembrane helix</keyword>
<evidence type="ECO:0000256" key="1">
    <source>
        <dbReference type="SAM" id="MobiDB-lite"/>
    </source>
</evidence>
<feature type="region of interest" description="Disordered" evidence="1">
    <location>
        <begin position="1"/>
        <end position="57"/>
    </location>
</feature>
<evidence type="ECO:0000256" key="2">
    <source>
        <dbReference type="SAM" id="Phobius"/>
    </source>
</evidence>
<feature type="transmembrane region" description="Helical" evidence="2">
    <location>
        <begin position="151"/>
        <end position="173"/>
    </location>
</feature>
<name>A0ABV8SI92_9BACL</name>
<gene>
    <name evidence="4" type="ORF">ACFO1S_22210</name>
</gene>
<dbReference type="SUPFAM" id="SSF110997">
    <property type="entry name" value="Sporulation related repeat"/>
    <property type="match status" value="1"/>
</dbReference>
<evidence type="ECO:0000259" key="3">
    <source>
        <dbReference type="Pfam" id="PF05036"/>
    </source>
</evidence>
<feature type="domain" description="SPOR" evidence="3">
    <location>
        <begin position="241"/>
        <end position="300"/>
    </location>
</feature>
<dbReference type="EMBL" id="JBHSED010000058">
    <property type="protein sequence ID" value="MFC4306149.1"/>
    <property type="molecule type" value="Genomic_DNA"/>
</dbReference>
<keyword evidence="2" id="KW-0812">Transmembrane</keyword>
<accession>A0ABV8SI92</accession>